<dbReference type="InterPro" id="IPR002559">
    <property type="entry name" value="Transposase_11"/>
</dbReference>
<keyword evidence="5" id="KW-0233">DNA recombination</keyword>
<evidence type="ECO:0000259" key="6">
    <source>
        <dbReference type="Pfam" id="PF01609"/>
    </source>
</evidence>
<evidence type="ECO:0000313" key="9">
    <source>
        <dbReference type="Proteomes" id="UP000219374"/>
    </source>
</evidence>
<dbReference type="EMBL" id="OCND01000003">
    <property type="protein sequence ID" value="SOD54395.1"/>
    <property type="molecule type" value="Genomic_DNA"/>
</dbReference>
<dbReference type="NCBIfam" id="NF033581">
    <property type="entry name" value="transpos_IS5_4"/>
    <property type="match status" value="1"/>
</dbReference>
<keyword evidence="3" id="KW-0815">Transposition</keyword>
<keyword evidence="4" id="KW-0238">DNA-binding</keyword>
<feature type="domain" description="Transposase IS4-like" evidence="6">
    <location>
        <begin position="137"/>
        <end position="312"/>
    </location>
</feature>
<dbReference type="InterPro" id="IPR008490">
    <property type="entry name" value="Transposase_InsH_N"/>
</dbReference>
<comment type="function">
    <text evidence="1">Involved in the transposition of the insertion sequence IS5.</text>
</comment>
<reference evidence="8 9" key="1">
    <citation type="submission" date="2017-09" db="EMBL/GenBank/DDBJ databases">
        <authorList>
            <person name="Ehlers B."/>
            <person name="Leendertz F.H."/>
        </authorList>
    </citation>
    <scope>NUCLEOTIDE SEQUENCE [LARGE SCALE GENOMIC DNA]</scope>
    <source>
        <strain evidence="8 9">CGMCC 1.10978</strain>
    </source>
</reference>
<dbReference type="GO" id="GO:0004803">
    <property type="term" value="F:transposase activity"/>
    <property type="evidence" value="ECO:0007669"/>
    <property type="project" value="InterPro"/>
</dbReference>
<evidence type="ECO:0000256" key="4">
    <source>
        <dbReference type="ARBA" id="ARBA00023125"/>
    </source>
</evidence>
<sequence length="328" mass="37550">MTQLTFGDAEYAGKRKQTRREVFLAEMEQVVPWNALLKLIAPHYPKSGRPGRQPYALETMLRIHFLQQWYALSDPAMEEALYEIASLRQFAKLSLLEAIPDETTMLHFRHLLERHGLAAKLLSAVNADLSRRGLLLRQGTMVDATIVHAPSSTKNSTGTRDPEMHQAKKGNQWFFGLKAHIGADYESGLVHTVVTTSANVADVTQTHALLHGKERLVFGDAGYTGADKREELKRKRRLTWHIAERRHKVNALPEGELKRVTEWVEHLKAKVRARVEHPFRVLKQQFGFQKTRYRGLARNNAQLQTLFALSNLWMVRRRILANAGELRL</sequence>
<dbReference type="Proteomes" id="UP000219374">
    <property type="component" value="Unassembled WGS sequence"/>
</dbReference>
<dbReference type="AlphaFoldDB" id="A0A286D6W2"/>
<dbReference type="Pfam" id="PF05598">
    <property type="entry name" value="DUF772"/>
    <property type="match status" value="1"/>
</dbReference>
<proteinExistence type="inferred from homology"/>
<dbReference type="PANTHER" id="PTHR35604:SF2">
    <property type="entry name" value="TRANSPOSASE INSH FOR INSERTION SEQUENCE ELEMENT IS5A-RELATED"/>
    <property type="match status" value="1"/>
</dbReference>
<feature type="domain" description="Transposase InsH N-terminal" evidence="7">
    <location>
        <begin position="17"/>
        <end position="110"/>
    </location>
</feature>
<keyword evidence="9" id="KW-1185">Reference proteome</keyword>
<evidence type="ECO:0000259" key="7">
    <source>
        <dbReference type="Pfam" id="PF05598"/>
    </source>
</evidence>
<comment type="similarity">
    <text evidence="2">Belongs to the transposase 11 family.</text>
</comment>
<dbReference type="InterPro" id="IPR047959">
    <property type="entry name" value="Transpos_IS5"/>
</dbReference>
<dbReference type="PANTHER" id="PTHR35604">
    <property type="entry name" value="TRANSPOSASE INSH FOR INSERTION SEQUENCE ELEMENT IS5A-RELATED"/>
    <property type="match status" value="1"/>
</dbReference>
<evidence type="ECO:0000256" key="5">
    <source>
        <dbReference type="ARBA" id="ARBA00023172"/>
    </source>
</evidence>
<evidence type="ECO:0000256" key="1">
    <source>
        <dbReference type="ARBA" id="ARBA00003544"/>
    </source>
</evidence>
<dbReference type="RefSeq" id="WP_097121614.1">
    <property type="nucleotide sequence ID" value="NZ_OCND01000003.1"/>
</dbReference>
<evidence type="ECO:0000313" key="8">
    <source>
        <dbReference type="EMBL" id="SOD54395.1"/>
    </source>
</evidence>
<gene>
    <name evidence="8" type="ORF">SAMN06296416_103320</name>
</gene>
<dbReference type="GO" id="GO:0006313">
    <property type="term" value="P:DNA transposition"/>
    <property type="evidence" value="ECO:0007669"/>
    <property type="project" value="InterPro"/>
</dbReference>
<dbReference type="OrthoDB" id="9774608at2"/>
<evidence type="ECO:0000256" key="3">
    <source>
        <dbReference type="ARBA" id="ARBA00022578"/>
    </source>
</evidence>
<accession>A0A286D6W2</accession>
<dbReference type="GO" id="GO:0003677">
    <property type="term" value="F:DNA binding"/>
    <property type="evidence" value="ECO:0007669"/>
    <property type="project" value="UniProtKB-KW"/>
</dbReference>
<name>A0A286D6W2_9GAMM</name>
<organism evidence="8 9">
    <name type="scientific">Pseudoxanthomonas wuyuanensis</name>
    <dbReference type="NCBI Taxonomy" id="1073196"/>
    <lineage>
        <taxon>Bacteria</taxon>
        <taxon>Pseudomonadati</taxon>
        <taxon>Pseudomonadota</taxon>
        <taxon>Gammaproteobacteria</taxon>
        <taxon>Lysobacterales</taxon>
        <taxon>Lysobacteraceae</taxon>
        <taxon>Pseudoxanthomonas</taxon>
    </lineage>
</organism>
<evidence type="ECO:0000256" key="2">
    <source>
        <dbReference type="ARBA" id="ARBA00010075"/>
    </source>
</evidence>
<dbReference type="Pfam" id="PF01609">
    <property type="entry name" value="DDE_Tnp_1"/>
    <property type="match status" value="1"/>
</dbReference>
<protein>
    <submittedName>
        <fullName evidence="8">Transposase, IS5 family</fullName>
    </submittedName>
</protein>